<comment type="caution">
    <text evidence="1">The sequence shown here is derived from an EMBL/GenBank/DDBJ whole genome shotgun (WGS) entry which is preliminary data.</text>
</comment>
<dbReference type="Proteomes" id="UP000230154">
    <property type="component" value="Unassembled WGS sequence"/>
</dbReference>
<dbReference type="Gene3D" id="2.180.10.10">
    <property type="entry name" value="RHS repeat-associated core"/>
    <property type="match status" value="1"/>
</dbReference>
<accession>A0A2H0TPW9</accession>
<dbReference type="EMBL" id="PFCB01000027">
    <property type="protein sequence ID" value="PIR74208.1"/>
    <property type="molecule type" value="Genomic_DNA"/>
</dbReference>
<evidence type="ECO:0008006" key="3">
    <source>
        <dbReference type="Google" id="ProtNLM"/>
    </source>
</evidence>
<dbReference type="PANTHER" id="PTHR32305">
    <property type="match status" value="1"/>
</dbReference>
<dbReference type="InterPro" id="IPR050708">
    <property type="entry name" value="T6SS_VgrG/RHS"/>
</dbReference>
<gene>
    <name evidence="1" type="ORF">COU35_03660</name>
</gene>
<evidence type="ECO:0000313" key="2">
    <source>
        <dbReference type="Proteomes" id="UP000230154"/>
    </source>
</evidence>
<dbReference type="AlphaFoldDB" id="A0A2H0TPW9"/>
<dbReference type="NCBIfam" id="TIGR03696">
    <property type="entry name" value="Rhs_assc_core"/>
    <property type="match status" value="1"/>
</dbReference>
<name>A0A2H0TPW9_9BACT</name>
<feature type="non-terminal residue" evidence="1">
    <location>
        <position position="1"/>
    </location>
</feature>
<protein>
    <recommendedName>
        <fullName evidence="3">RHS repeat-associated core domain-containing protein</fullName>
    </recommendedName>
</protein>
<reference evidence="2" key="1">
    <citation type="submission" date="2017-09" db="EMBL/GenBank/DDBJ databases">
        <title>Depth-based differentiation of microbial function through sediment-hosted aquifers and enrichment of novel symbionts in the deep terrestrial subsurface.</title>
        <authorList>
            <person name="Probst A.J."/>
            <person name="Ladd B."/>
            <person name="Jarett J.K."/>
            <person name="Geller-Mcgrath D.E."/>
            <person name="Sieber C.M.K."/>
            <person name="Emerson J.B."/>
            <person name="Anantharaman K."/>
            <person name="Thomas B.C."/>
            <person name="Malmstrom R."/>
            <person name="Stieglmeier M."/>
            <person name="Klingl A."/>
            <person name="Woyke T."/>
            <person name="Ryan C.M."/>
            <person name="Banfield J.F."/>
        </authorList>
    </citation>
    <scope>NUCLEOTIDE SEQUENCE [LARGE SCALE GENOMIC DNA]</scope>
</reference>
<evidence type="ECO:0000313" key="1">
    <source>
        <dbReference type="EMBL" id="PIR74208.1"/>
    </source>
</evidence>
<dbReference type="PANTHER" id="PTHR32305:SF17">
    <property type="entry name" value="TRNA NUCLEASE WAPA"/>
    <property type="match status" value="1"/>
</dbReference>
<dbReference type="InterPro" id="IPR022385">
    <property type="entry name" value="Rhs_assc_core"/>
</dbReference>
<proteinExistence type="predicted"/>
<sequence>VRIDEQVSDHDEKKKFTGYELDDESGLYYAQARYYGSDIGRFVSVDPMPFNSPEKMLDDPQALNLYAYSRNNPLRYVDVTGELYAFAESLNRLRNTSDSVNRQISSELQGVSKAFKTMLDHTPLTNIHAVADGTNFMGEEANRVDAAVWLGIDIMTLGEGSAAVKGADIAADTGAQITKGILKAYSKSNASPYATDGGLIKGVIEGSKVIANGVDGSLRQASRLASEYGGKAEQWTKNVTSGVFTSPSGIKYQPHFYTNKVTREVVELKSKIIKK</sequence>
<organism evidence="1 2">
    <name type="scientific">Candidatus Magasanikbacteria bacterium CG10_big_fil_rev_8_21_14_0_10_47_10</name>
    <dbReference type="NCBI Taxonomy" id="1974652"/>
    <lineage>
        <taxon>Bacteria</taxon>
        <taxon>Candidatus Magasanikiibacteriota</taxon>
    </lineage>
</organism>